<dbReference type="Pfam" id="PF05834">
    <property type="entry name" value="Lycopene_cycl"/>
    <property type="match status" value="1"/>
</dbReference>
<dbReference type="NCBIfam" id="TIGR01790">
    <property type="entry name" value="carotene-cycl"/>
    <property type="match status" value="1"/>
</dbReference>
<dbReference type="GO" id="GO:0016705">
    <property type="term" value="F:oxidoreductase activity, acting on paired donors, with incorporation or reduction of molecular oxygen"/>
    <property type="evidence" value="ECO:0007669"/>
    <property type="project" value="InterPro"/>
</dbReference>
<keyword evidence="2" id="KW-0125">Carotenoid biosynthesis</keyword>
<dbReference type="HOGENOM" id="CLU_032956_1_0_3"/>
<dbReference type="GO" id="GO:0016117">
    <property type="term" value="P:carotenoid biosynthetic process"/>
    <property type="evidence" value="ECO:0007669"/>
    <property type="project" value="UniProtKB-KW"/>
</dbReference>
<dbReference type="Gene3D" id="3.50.50.60">
    <property type="entry name" value="FAD/NAD(P)-binding domain"/>
    <property type="match status" value="1"/>
</dbReference>
<sequence length="417" mass="45734">MAEPVDVLVLGGGPAALCIASELNQWGVAVGCIAPDPVDASWPNTYGIWADELKMVGLEHLLEHRWSDTVSFFGAGGSTAQDQSHAHGIDYGLFDRAELQRYWLERADGVVWHQDTAERVDATSATTSVSCVSGTTLQARLVIDASGSRTPHIRRPDQGPVAGQAAYGVVGRFSQPPIEAGRFVLMDYRCDHLSAAQRQEPPTFLYAMDLGDGVFFVEETSLALAPGFSYDVLKQRLQQRLDQRGVAITEVIHEEFCLFPMNLPLPDRSQPLLAFGGAASMVHPASGYMVGSLLRRGPDLAKALAEALANRNLGSAALAQRGWQALWPIELVLRHQLYQFGLGRLMGFNEALLRTHFATFFSLPREEWFGFLTNTLPLPRLMGVMLRLFALSPWELRRGLVLGAAMDQLPTFDQSSG</sequence>
<evidence type="ECO:0000313" key="5">
    <source>
        <dbReference type="Proteomes" id="UP000001422"/>
    </source>
</evidence>
<dbReference type="EMBL" id="BX569691">
    <property type="protein sequence ID" value="CAE07243.1"/>
    <property type="molecule type" value="Genomic_DNA"/>
</dbReference>
<organism evidence="4 5">
    <name type="scientific">Parasynechococcus marenigrum (strain WH8102)</name>
    <dbReference type="NCBI Taxonomy" id="84588"/>
    <lineage>
        <taxon>Bacteria</taxon>
        <taxon>Bacillati</taxon>
        <taxon>Cyanobacteriota</taxon>
        <taxon>Cyanophyceae</taxon>
        <taxon>Synechococcales</taxon>
        <taxon>Prochlorococcaceae</taxon>
        <taxon>Parasynechococcus</taxon>
        <taxon>Parasynechococcus marenigrum</taxon>
    </lineage>
</organism>
<keyword evidence="5" id="KW-1185">Reference proteome</keyword>
<evidence type="ECO:0000256" key="3">
    <source>
        <dbReference type="ARBA" id="ARBA00023027"/>
    </source>
</evidence>
<dbReference type="InterPro" id="IPR054896">
    <property type="entry name" value="LycopCyc"/>
</dbReference>
<reference evidence="4 5" key="1">
    <citation type="journal article" date="2003" name="Nature">
        <title>The genome of a motile marine Synechococcus.</title>
        <authorList>
            <person name="Palenik B."/>
            <person name="Brahamsha B."/>
            <person name="Larimer F."/>
            <person name="Land M."/>
            <person name="Hauser L."/>
            <person name="Chain P."/>
            <person name="Lamerdin J."/>
            <person name="Regala W."/>
            <person name="Allen E.A."/>
            <person name="McCarren J."/>
            <person name="Paulsen I."/>
            <person name="Dufresne A."/>
            <person name="Partensky F."/>
            <person name="Webb E."/>
            <person name="Waterbury J."/>
        </authorList>
    </citation>
    <scope>NUCLEOTIDE SEQUENCE [LARGE SCALE GENOMIC DNA]</scope>
    <source>
        <strain evidence="4 5">WH8102</strain>
    </source>
</reference>
<keyword evidence="3" id="KW-0520">NAD</keyword>
<name>Q7U894_PARMW</name>
<proteinExistence type="inferred from homology"/>
<dbReference type="PANTHER" id="PTHR39757">
    <property type="match status" value="1"/>
</dbReference>
<dbReference type="InterPro" id="IPR010108">
    <property type="entry name" value="Lycopene_cyclase_b/e"/>
</dbReference>
<keyword evidence="4" id="KW-0560">Oxidoreductase</keyword>
<dbReference type="KEGG" id="syw:SYNW0728"/>
<dbReference type="eggNOG" id="COG0654">
    <property type="taxonomic scope" value="Bacteria"/>
</dbReference>
<dbReference type="AlphaFoldDB" id="Q7U894"/>
<dbReference type="EC" id="1.14.-.-" evidence="4"/>
<dbReference type="GO" id="GO:0016860">
    <property type="term" value="F:intramolecular oxidoreductase activity"/>
    <property type="evidence" value="ECO:0007669"/>
    <property type="project" value="UniProtKB-ARBA"/>
</dbReference>
<gene>
    <name evidence="4" type="primary">crtL</name>
    <name evidence="4" type="ordered locus">SYNW0728</name>
</gene>
<protein>
    <submittedName>
        <fullName evidence="4">Lycopene beta cyclase</fullName>
        <ecNumber evidence="4">1.14.-.-</ecNumber>
    </submittedName>
</protein>
<dbReference type="NCBIfam" id="NF045687">
    <property type="entry name" value="LycopCycCtrL"/>
    <property type="match status" value="1"/>
</dbReference>
<dbReference type="STRING" id="84588.SYNW0728"/>
<comment type="similarity">
    <text evidence="1">Belongs to the lycopene cyclase family.</text>
</comment>
<evidence type="ECO:0000256" key="1">
    <source>
        <dbReference type="ARBA" id="ARBA00006599"/>
    </source>
</evidence>
<dbReference type="Proteomes" id="UP000001422">
    <property type="component" value="Chromosome"/>
</dbReference>
<dbReference type="PANTHER" id="PTHR39757:SF5">
    <property type="entry name" value="OS02G0190600 PROTEIN"/>
    <property type="match status" value="1"/>
</dbReference>
<accession>Q7U894</accession>
<dbReference type="SUPFAM" id="SSF51905">
    <property type="entry name" value="FAD/NAD(P)-binding domain"/>
    <property type="match status" value="1"/>
</dbReference>
<dbReference type="InterPro" id="IPR036188">
    <property type="entry name" value="FAD/NAD-bd_sf"/>
</dbReference>
<evidence type="ECO:0000313" key="4">
    <source>
        <dbReference type="EMBL" id="CAE07243.1"/>
    </source>
</evidence>
<dbReference type="RefSeq" id="WP_011127593.1">
    <property type="nucleotide sequence ID" value="NC_005070.1"/>
</dbReference>
<evidence type="ECO:0000256" key="2">
    <source>
        <dbReference type="ARBA" id="ARBA00022746"/>
    </source>
</evidence>